<sequence>MSSFVPVKHNLKDDLLFYHFYLKKLAVESIHLLLEACELAPSISIREYWFRRFKRVALEIEDRERRINLKSLKTMNQQHYSMKIHVKRSKNWHTP</sequence>
<evidence type="ECO:0000313" key="2">
    <source>
        <dbReference type="Proteomes" id="UP000887013"/>
    </source>
</evidence>
<evidence type="ECO:0000313" key="1">
    <source>
        <dbReference type="EMBL" id="GFS54241.1"/>
    </source>
</evidence>
<keyword evidence="2" id="KW-1185">Reference proteome</keyword>
<accession>A0A8X6IR75</accession>
<dbReference type="OrthoDB" id="8056713at2759"/>
<gene>
    <name evidence="1" type="ORF">NPIL_227311</name>
</gene>
<dbReference type="EMBL" id="BMAW01046215">
    <property type="protein sequence ID" value="GFS54241.1"/>
    <property type="molecule type" value="Genomic_DNA"/>
</dbReference>
<name>A0A8X6IR75_NEPPI</name>
<comment type="caution">
    <text evidence="1">The sequence shown here is derived from an EMBL/GenBank/DDBJ whole genome shotgun (WGS) entry which is preliminary data.</text>
</comment>
<dbReference type="AlphaFoldDB" id="A0A8X6IR75"/>
<protein>
    <recommendedName>
        <fullName evidence="3">Mos1 transposase HTH domain-containing protein</fullName>
    </recommendedName>
</protein>
<proteinExistence type="predicted"/>
<evidence type="ECO:0008006" key="3">
    <source>
        <dbReference type="Google" id="ProtNLM"/>
    </source>
</evidence>
<dbReference type="Gene3D" id="1.10.10.1450">
    <property type="match status" value="1"/>
</dbReference>
<reference evidence="1" key="1">
    <citation type="submission" date="2020-08" db="EMBL/GenBank/DDBJ databases">
        <title>Multicomponent nature underlies the extraordinary mechanical properties of spider dragline silk.</title>
        <authorList>
            <person name="Kono N."/>
            <person name="Nakamura H."/>
            <person name="Mori M."/>
            <person name="Yoshida Y."/>
            <person name="Ohtoshi R."/>
            <person name="Malay A.D."/>
            <person name="Moran D.A.P."/>
            <person name="Tomita M."/>
            <person name="Numata K."/>
            <person name="Arakawa K."/>
        </authorList>
    </citation>
    <scope>NUCLEOTIDE SEQUENCE</scope>
</reference>
<organism evidence="1 2">
    <name type="scientific">Nephila pilipes</name>
    <name type="common">Giant wood spider</name>
    <name type="synonym">Nephila maculata</name>
    <dbReference type="NCBI Taxonomy" id="299642"/>
    <lineage>
        <taxon>Eukaryota</taxon>
        <taxon>Metazoa</taxon>
        <taxon>Ecdysozoa</taxon>
        <taxon>Arthropoda</taxon>
        <taxon>Chelicerata</taxon>
        <taxon>Arachnida</taxon>
        <taxon>Araneae</taxon>
        <taxon>Araneomorphae</taxon>
        <taxon>Entelegynae</taxon>
        <taxon>Araneoidea</taxon>
        <taxon>Nephilidae</taxon>
        <taxon>Nephila</taxon>
    </lineage>
</organism>
<dbReference type="Proteomes" id="UP000887013">
    <property type="component" value="Unassembled WGS sequence"/>
</dbReference>